<dbReference type="EMBL" id="ODYU01000089">
    <property type="protein sequence ID" value="SOQ34259.1"/>
    <property type="molecule type" value="Genomic_DNA"/>
</dbReference>
<keyword evidence="1" id="KW-0479">Metal-binding</keyword>
<keyword evidence="3" id="KW-0862">Zinc</keyword>
<protein>
    <submittedName>
        <fullName evidence="5">SFRICE_000689</fullName>
    </submittedName>
</protein>
<evidence type="ECO:0000256" key="2">
    <source>
        <dbReference type="ARBA" id="ARBA00022771"/>
    </source>
</evidence>
<dbReference type="GO" id="GO:0008270">
    <property type="term" value="F:zinc ion binding"/>
    <property type="evidence" value="ECO:0007669"/>
    <property type="project" value="UniProtKB-KW"/>
</dbReference>
<reference evidence="5" key="1">
    <citation type="submission" date="2016-07" db="EMBL/GenBank/DDBJ databases">
        <authorList>
            <person name="Bretaudeau A."/>
        </authorList>
    </citation>
    <scope>NUCLEOTIDE SEQUENCE</scope>
    <source>
        <strain evidence="5">Rice</strain>
        <tissue evidence="5">Whole body</tissue>
    </source>
</reference>
<evidence type="ECO:0000259" key="4">
    <source>
        <dbReference type="Pfam" id="PF04500"/>
    </source>
</evidence>
<evidence type="ECO:0000256" key="1">
    <source>
        <dbReference type="ARBA" id="ARBA00022723"/>
    </source>
</evidence>
<evidence type="ECO:0000256" key="3">
    <source>
        <dbReference type="ARBA" id="ARBA00022833"/>
    </source>
</evidence>
<evidence type="ECO:0000313" key="5">
    <source>
        <dbReference type="EMBL" id="SOQ34259.1"/>
    </source>
</evidence>
<dbReference type="AlphaFoldDB" id="A0A2H1V0B9"/>
<accession>A0A2H1V0B9</accession>
<dbReference type="Pfam" id="PF04500">
    <property type="entry name" value="FLYWCH"/>
    <property type="match status" value="1"/>
</dbReference>
<name>A0A2H1V0B9_SPOFR</name>
<organism evidence="5">
    <name type="scientific">Spodoptera frugiperda</name>
    <name type="common">Fall armyworm</name>
    <dbReference type="NCBI Taxonomy" id="7108"/>
    <lineage>
        <taxon>Eukaryota</taxon>
        <taxon>Metazoa</taxon>
        <taxon>Ecdysozoa</taxon>
        <taxon>Arthropoda</taxon>
        <taxon>Hexapoda</taxon>
        <taxon>Insecta</taxon>
        <taxon>Pterygota</taxon>
        <taxon>Neoptera</taxon>
        <taxon>Endopterygota</taxon>
        <taxon>Lepidoptera</taxon>
        <taxon>Glossata</taxon>
        <taxon>Ditrysia</taxon>
        <taxon>Noctuoidea</taxon>
        <taxon>Noctuidae</taxon>
        <taxon>Amphipyrinae</taxon>
        <taxon>Spodoptera</taxon>
    </lineage>
</organism>
<proteinExistence type="predicted"/>
<gene>
    <name evidence="5" type="ORF">SFRICE_000689</name>
</gene>
<dbReference type="Gene3D" id="2.20.25.240">
    <property type="match status" value="1"/>
</dbReference>
<dbReference type="InterPro" id="IPR007588">
    <property type="entry name" value="Znf_FLYWCH"/>
</dbReference>
<keyword evidence="2" id="KW-0863">Zinc-finger</keyword>
<sequence length="83" mass="9758">MYLHWTKKPNGKEVLILNGYTYFLKQNFSKTILWHCTYGGKCKSRISTTNEEDPLYRDIVSSKEGHNHARPTYVINNGFYVKI</sequence>
<feature type="domain" description="FLYWCH-type" evidence="4">
    <location>
        <begin position="7"/>
        <end position="68"/>
    </location>
</feature>